<dbReference type="Pfam" id="PF05768">
    <property type="entry name" value="Glrx-like"/>
    <property type="match status" value="1"/>
</dbReference>
<dbReference type="Proteomes" id="UP000241421">
    <property type="component" value="Unassembled WGS sequence"/>
</dbReference>
<evidence type="ECO:0000313" key="1">
    <source>
        <dbReference type="EMBL" id="PWF43132.1"/>
    </source>
</evidence>
<proteinExistence type="predicted"/>
<organism evidence="1 2">
    <name type="scientific">Massilia glaciei</name>
    <dbReference type="NCBI Taxonomy" id="1524097"/>
    <lineage>
        <taxon>Bacteria</taxon>
        <taxon>Pseudomonadati</taxon>
        <taxon>Pseudomonadota</taxon>
        <taxon>Betaproteobacteria</taxon>
        <taxon>Burkholderiales</taxon>
        <taxon>Oxalobacteraceae</taxon>
        <taxon>Telluria group</taxon>
        <taxon>Massilia</taxon>
    </lineage>
</organism>
<dbReference type="InterPro" id="IPR036249">
    <property type="entry name" value="Thioredoxin-like_sf"/>
</dbReference>
<gene>
    <name evidence="1" type="ORF">C7C56_021565</name>
</gene>
<dbReference type="EMBL" id="PXWF02000285">
    <property type="protein sequence ID" value="PWF43132.1"/>
    <property type="molecule type" value="Genomic_DNA"/>
</dbReference>
<dbReference type="RefSeq" id="WP_106759405.1">
    <property type="nucleotide sequence ID" value="NZ_PXWF02000285.1"/>
</dbReference>
<dbReference type="AlphaFoldDB" id="A0A2U2HFK9"/>
<reference evidence="1 2" key="1">
    <citation type="submission" date="2018-04" db="EMBL/GenBank/DDBJ databases">
        <title>Massilia violaceinigra sp. nov., a novel purple-pigmented bacterium isolated from Tianshan glacier, Xinjiang, China.</title>
        <authorList>
            <person name="Wang H."/>
        </authorList>
    </citation>
    <scope>NUCLEOTIDE SEQUENCE [LARGE SCALE GENOMIC DNA]</scope>
    <source>
        <strain evidence="1 2">B448-2</strain>
    </source>
</reference>
<sequence>MHFTLYSRSYCHLCEDMLAALNAMQTETVRFTVEVVDVDADEALVARFDELVPVLFGDLAADSLCHYFLDKPAVARYLAASGAAT</sequence>
<dbReference type="Gene3D" id="3.40.30.10">
    <property type="entry name" value="Glutaredoxin"/>
    <property type="match status" value="1"/>
</dbReference>
<keyword evidence="2" id="KW-1185">Reference proteome</keyword>
<dbReference type="SUPFAM" id="SSF52833">
    <property type="entry name" value="Thioredoxin-like"/>
    <property type="match status" value="1"/>
</dbReference>
<accession>A0A2U2HFK9</accession>
<protein>
    <submittedName>
        <fullName evidence="1">Glutaredoxin family protein</fullName>
    </submittedName>
</protein>
<dbReference type="InterPro" id="IPR008554">
    <property type="entry name" value="Glutaredoxin-like"/>
</dbReference>
<name>A0A2U2HFK9_9BURK</name>
<dbReference type="OrthoDB" id="8779161at2"/>
<comment type="caution">
    <text evidence="1">The sequence shown here is derived from an EMBL/GenBank/DDBJ whole genome shotgun (WGS) entry which is preliminary data.</text>
</comment>
<evidence type="ECO:0000313" key="2">
    <source>
        <dbReference type="Proteomes" id="UP000241421"/>
    </source>
</evidence>